<feature type="domain" description="Putative endonuclease Z1" evidence="1">
    <location>
        <begin position="416"/>
        <end position="638"/>
    </location>
</feature>
<dbReference type="AlphaFoldDB" id="A0A0A7KJ70"/>
<evidence type="ECO:0000259" key="1">
    <source>
        <dbReference type="Pfam" id="PF10593"/>
    </source>
</evidence>
<dbReference type="STRING" id="1182571.QR90_05075"/>
<organism evidence="2 3">
    <name type="scientific">Deinococcus radiopugnans</name>
    <dbReference type="NCBI Taxonomy" id="57497"/>
    <lineage>
        <taxon>Bacteria</taxon>
        <taxon>Thermotogati</taxon>
        <taxon>Deinococcota</taxon>
        <taxon>Deinococci</taxon>
        <taxon>Deinococcales</taxon>
        <taxon>Deinococcaceae</taxon>
        <taxon>Deinococcus</taxon>
    </lineage>
</organism>
<dbReference type="InterPro" id="IPR018310">
    <property type="entry name" value="Put_endonuclease_Z1-dom"/>
</dbReference>
<dbReference type="EMBL" id="CP010028">
    <property type="protein sequence ID" value="AIZ44598.1"/>
    <property type="molecule type" value="Genomic_DNA"/>
</dbReference>
<dbReference type="HOGENOM" id="CLU_007800_1_0_0"/>
<evidence type="ECO:0000313" key="3">
    <source>
        <dbReference type="Proteomes" id="UP000030634"/>
    </source>
</evidence>
<dbReference type="RefSeq" id="WP_039682724.1">
    <property type="nucleotide sequence ID" value="NZ_CP010028.1"/>
</dbReference>
<protein>
    <recommendedName>
        <fullName evidence="1">Putative endonuclease Z1 domain-containing protein</fullName>
    </recommendedName>
</protein>
<dbReference type="Proteomes" id="UP000030634">
    <property type="component" value="Chromosome"/>
</dbReference>
<proteinExistence type="predicted"/>
<dbReference type="KEGG" id="dsw:QR90_05075"/>
<gene>
    <name evidence="2" type="ORF">QR90_05075</name>
</gene>
<reference evidence="3" key="1">
    <citation type="submission" date="2014-11" db="EMBL/GenBank/DDBJ databases">
        <title>Hymenobacter sp. DG25B genome submission.</title>
        <authorList>
            <person name="Jung H.-Y."/>
            <person name="Kim M.K."/>
            <person name="Srinivasan S."/>
            <person name="Lim S."/>
        </authorList>
    </citation>
    <scope>NUCLEOTIDE SEQUENCE [LARGE SCALE GENOMIC DNA]</scope>
    <source>
        <strain evidence="3">DY59</strain>
    </source>
</reference>
<name>A0A0A7KJ70_9DEIO</name>
<evidence type="ECO:0000313" key="2">
    <source>
        <dbReference type="EMBL" id="AIZ44598.1"/>
    </source>
</evidence>
<sequence>MTQTTDHTRNLINIVNAMLETDNAVTPEKIALALDRAAELQGVVLTPEQRSEVLASLETAYTIWIGEASTLQDSADHVPWLPARRAGIDWLLYERYRAYLQREGWPPTVLNRLDALSDRLLSLIEDPQRAGTWDRRGMVVGQVQSGKTANYTALINRALDAGYPLVIVLAGRFNDLRSQTQQRIDEGVLGYDTQIVRPGGNAAGHRLGVGRLRGARQRTVNSLTNSSESGDFRTGVGGGIRPGNDPLLMVVKKQKTVLTNLLAWCEQLAPMPVLLIDDEADDSSVNTRKIYDENGNLDPELEPTAINGLIRKILMSFERRCYVAYTATPFANIFISRDAATREHGPDLFPRSFIMSLPVPDNYTGPTAVFGVPDDEMLGPGQRPLSLVRKVSDWQAWIPDGHRKEWPPPEEAFPDSMRSAVRGFILAVAARSARGQGKKHCSMLIHVTRFKLVQGHVAQQVTDELNELRRRLRHEPAGGQLRQELKALWESEYVPGLSTPLTWAQVDARLDQAAGEIEVRTINGDARDSLQYLEHEQNGLKVIAIGGDKLSRGLTLEGLCTSYYLRAAGAYDTLLQMGRWFGYRPGYLDLCRIHTTEELIESYAHVTLASEELRQQLEEMANRGLDPESFGLKVRTHPALTITARNKFRSGTPLMLSYADSLSEQVTFTRSATAQAGNRDAVERLLLGAGEPARARDAGHLLWHDVPASDIQTLLGSYTVPSASYRMVPGVLLKYVAQRLSDGMLTSWTVVLISNSRTPDRVTIAGHEIGLTQREQLAVSQDHVSIRRLLSPPDEGLDLTPEQQARCRAGRMGKRGLTTAFSPDMARSQRPPGRGLLLIYALNLTDSDGAGGVTTPGDTATLPPVMGIALSFPRDEGAREIGYMVNETFWSTDVIGGGE</sequence>
<dbReference type="Pfam" id="PF10593">
    <property type="entry name" value="Z1"/>
    <property type="match status" value="1"/>
</dbReference>
<accession>A0A0A7KJ70</accession>